<evidence type="ECO:0000256" key="4">
    <source>
        <dbReference type="PROSITE-ProRule" id="PRU00221"/>
    </source>
</evidence>
<dbReference type="PANTHER" id="PTHR19923:SF0">
    <property type="entry name" value="PLEIOTROPIC REGULATOR 1"/>
    <property type="match status" value="1"/>
</dbReference>
<comment type="function">
    <text evidence="5">Involved in pre-mRNA splicing and required for cell cycle progression at G2/M.</text>
</comment>
<evidence type="ECO:0000313" key="7">
    <source>
        <dbReference type="Proteomes" id="UP001437256"/>
    </source>
</evidence>
<keyword evidence="5" id="KW-0747">Spliceosome</keyword>
<name>A0ABR3A0W0_9AGAR</name>
<comment type="subunit">
    <text evidence="5">Associated with the spliceosome.</text>
</comment>
<dbReference type="InterPro" id="IPR020472">
    <property type="entry name" value="WD40_PAC1"/>
</dbReference>
<feature type="repeat" description="WD" evidence="4">
    <location>
        <begin position="140"/>
        <end position="181"/>
    </location>
</feature>
<feature type="repeat" description="WD" evidence="4">
    <location>
        <begin position="224"/>
        <end position="265"/>
    </location>
</feature>
<comment type="subcellular location">
    <subcellularLocation>
        <location evidence="5">Nucleus</location>
    </subcellularLocation>
</comment>
<dbReference type="CDD" id="cd00200">
    <property type="entry name" value="WD40"/>
    <property type="match status" value="1"/>
</dbReference>
<keyword evidence="1 4" id="KW-0853">WD repeat</keyword>
<dbReference type="PRINTS" id="PR00320">
    <property type="entry name" value="GPROTEINBRPT"/>
</dbReference>
<keyword evidence="5" id="KW-0507">mRNA processing</keyword>
<evidence type="ECO:0000256" key="1">
    <source>
        <dbReference type="ARBA" id="ARBA00022574"/>
    </source>
</evidence>
<keyword evidence="5" id="KW-0508">mRNA splicing</keyword>
<comment type="similarity">
    <text evidence="3 5">Belongs to the WD repeat PRL1/PRL2 family.</text>
</comment>
<dbReference type="SUPFAM" id="SSF50978">
    <property type="entry name" value="WD40 repeat-like"/>
    <property type="match status" value="1"/>
</dbReference>
<dbReference type="InterPro" id="IPR036322">
    <property type="entry name" value="WD40_repeat_dom_sf"/>
</dbReference>
<gene>
    <name evidence="6" type="primary">PRP46</name>
    <name evidence="6" type="ORF">AAF712_005965</name>
</gene>
<evidence type="ECO:0000256" key="2">
    <source>
        <dbReference type="ARBA" id="ARBA00022737"/>
    </source>
</evidence>
<dbReference type="InterPro" id="IPR019775">
    <property type="entry name" value="WD40_repeat_CS"/>
</dbReference>
<dbReference type="PANTHER" id="PTHR19923">
    <property type="entry name" value="WD40 REPEAT PROTEINPRL1/PRL2-RELATED"/>
    <property type="match status" value="1"/>
</dbReference>
<dbReference type="InterPro" id="IPR015943">
    <property type="entry name" value="WD40/YVTN_repeat-like_dom_sf"/>
</dbReference>
<organism evidence="6 7">
    <name type="scientific">Marasmius tenuissimus</name>
    <dbReference type="NCBI Taxonomy" id="585030"/>
    <lineage>
        <taxon>Eukaryota</taxon>
        <taxon>Fungi</taxon>
        <taxon>Dikarya</taxon>
        <taxon>Basidiomycota</taxon>
        <taxon>Agaricomycotina</taxon>
        <taxon>Agaricomycetes</taxon>
        <taxon>Agaricomycetidae</taxon>
        <taxon>Agaricales</taxon>
        <taxon>Marasmiineae</taxon>
        <taxon>Marasmiaceae</taxon>
        <taxon>Marasmius</taxon>
    </lineage>
</organism>
<feature type="repeat" description="WD" evidence="4">
    <location>
        <begin position="266"/>
        <end position="307"/>
    </location>
</feature>
<dbReference type="PROSITE" id="PS50294">
    <property type="entry name" value="WD_REPEATS_REGION"/>
    <property type="match status" value="4"/>
</dbReference>
<dbReference type="Pfam" id="PF00400">
    <property type="entry name" value="WD40"/>
    <property type="match status" value="6"/>
</dbReference>
<accession>A0ABR3A0W0</accession>
<sequence length="430" mass="47035">MTTEALPPLEPLFRRNAKRTHAVFASCPDDSITDEERSVRLRLSVKIHDEYRDFKELPPALLSQQGPVGPSRPNESRKMITAGPADEDTSRMIAKIDNTPAARPSTFASATKLSQALTLHKTTRTVKPTYHPPWKLVRVISGHLGWVRSVAVEPGNKWFATGAGDRVVKIWDLASGELKLSLTGHISTVRGLAVSPRHPYLFSCGEDKMVKCWDLEANKVIRHYHGHLSGVYALAIHPTLDLLVTSGRDASARVWDMRTKAQVHVLAGHTGTVADVKCQESDPQVITGSMDSTVRLWDLAAGKTVVTLTHHKKSVRALAIHPTEYSFASGSAGGNNIKKWKCPEGSFVFNFSGHNAIINTMSVNAEGDNGTLTFWDYNTGTPFQNLDDIPQPGSLEAEAGVFCSTFDMTGTRLITGGADKTIKVYAEQSQ</sequence>
<dbReference type="EMBL" id="JBBXMP010000030">
    <property type="protein sequence ID" value="KAL0066976.1"/>
    <property type="molecule type" value="Genomic_DNA"/>
</dbReference>
<dbReference type="SMART" id="SM00320">
    <property type="entry name" value="WD40"/>
    <property type="match status" value="7"/>
</dbReference>
<dbReference type="Proteomes" id="UP001437256">
    <property type="component" value="Unassembled WGS sequence"/>
</dbReference>
<comment type="caution">
    <text evidence="6">The sequence shown here is derived from an EMBL/GenBank/DDBJ whole genome shotgun (WGS) entry which is preliminary data.</text>
</comment>
<dbReference type="PROSITE" id="PS00678">
    <property type="entry name" value="WD_REPEATS_1"/>
    <property type="match status" value="2"/>
</dbReference>
<dbReference type="PROSITE" id="PS50082">
    <property type="entry name" value="WD_REPEATS_2"/>
    <property type="match status" value="4"/>
</dbReference>
<keyword evidence="5" id="KW-0539">Nucleus</keyword>
<dbReference type="InterPro" id="IPR001680">
    <property type="entry name" value="WD40_rpt"/>
</dbReference>
<proteinExistence type="inferred from homology"/>
<dbReference type="InterPro" id="IPR045241">
    <property type="entry name" value="Prp46/PLRG1-like"/>
</dbReference>
<protein>
    <recommendedName>
        <fullName evidence="5">Pre-mRNA-splicing factor PRP46</fullName>
    </recommendedName>
    <alternativeName>
        <fullName evidence="5">Pre-mRNA-processing protein 46</fullName>
    </alternativeName>
</protein>
<dbReference type="Gene3D" id="2.130.10.10">
    <property type="entry name" value="YVTN repeat-like/Quinoprotein amine dehydrogenase"/>
    <property type="match status" value="1"/>
</dbReference>
<evidence type="ECO:0000313" key="6">
    <source>
        <dbReference type="EMBL" id="KAL0066976.1"/>
    </source>
</evidence>
<keyword evidence="7" id="KW-1185">Reference proteome</keyword>
<reference evidence="6 7" key="1">
    <citation type="submission" date="2024-05" db="EMBL/GenBank/DDBJ databases">
        <title>A draft genome resource for the thread blight pathogen Marasmius tenuissimus strain MS-2.</title>
        <authorList>
            <person name="Yulfo-Soto G.E."/>
            <person name="Baruah I.K."/>
            <person name="Amoako-Attah I."/>
            <person name="Bukari Y."/>
            <person name="Meinhardt L.W."/>
            <person name="Bailey B.A."/>
            <person name="Cohen S.P."/>
        </authorList>
    </citation>
    <scope>NUCLEOTIDE SEQUENCE [LARGE SCALE GENOMIC DNA]</scope>
    <source>
        <strain evidence="6 7">MS-2</strain>
    </source>
</reference>
<evidence type="ECO:0000256" key="3">
    <source>
        <dbReference type="ARBA" id="ARBA00025726"/>
    </source>
</evidence>
<feature type="repeat" description="WD" evidence="4">
    <location>
        <begin position="182"/>
        <end position="223"/>
    </location>
</feature>
<evidence type="ECO:0000256" key="5">
    <source>
        <dbReference type="RuleBase" id="RU369036"/>
    </source>
</evidence>
<keyword evidence="2 5" id="KW-0677">Repeat</keyword>